<dbReference type="Proteomes" id="UP000183569">
    <property type="component" value="Unassembled WGS sequence"/>
</dbReference>
<name>A0A1G4YGL7_9ENTR</name>
<dbReference type="Pfam" id="PF00534">
    <property type="entry name" value="Glycos_transf_1"/>
    <property type="match status" value="1"/>
</dbReference>
<dbReference type="Gene3D" id="3.40.50.2000">
    <property type="entry name" value="Glycogen Phosphorylase B"/>
    <property type="match status" value="1"/>
</dbReference>
<dbReference type="EMBL" id="FMUI01000007">
    <property type="protein sequence ID" value="SCX52455.1"/>
    <property type="molecule type" value="Genomic_DNA"/>
</dbReference>
<gene>
    <name evidence="2" type="ORF">SAMN02927897_02688</name>
</gene>
<dbReference type="GO" id="GO:1901135">
    <property type="term" value="P:carbohydrate derivative metabolic process"/>
    <property type="evidence" value="ECO:0007669"/>
    <property type="project" value="UniProtKB-ARBA"/>
</dbReference>
<dbReference type="SUPFAM" id="SSF53756">
    <property type="entry name" value="UDP-Glycosyltransferase/glycogen phosphorylase"/>
    <property type="match status" value="1"/>
</dbReference>
<sequence length="321" mass="35931">MVYYVSGFLSENDIQKIQKHYKAPVAFYMMDAGMLTGGCHYPWECTGFQKKCSVCPALNFPGVNILAKKKLEERRSLFADMDCLFLSASSWLDDKYSKSVIRARLGCEKVLIGIDEEIFKLRERSLAEKKLDVKLPDDKIILFVGAQSLNVPRKGYKFLLDALNILENNNHEVYEKISILTVGGEIDNSLDKISHTKLKFIKDKNTYPYLYNLADAFICTSIEDAGPMMINESIMSGLPVISFRMGVAEDLIIDGKTGQLADEFTSLALAKSISDFVLKGLDGINKMKLECREFALNTTSAQVQVTGIASIIDGVRRKLTD</sequence>
<dbReference type="PANTHER" id="PTHR12526">
    <property type="entry name" value="GLYCOSYLTRANSFERASE"/>
    <property type="match status" value="1"/>
</dbReference>
<dbReference type="GO" id="GO:0016757">
    <property type="term" value="F:glycosyltransferase activity"/>
    <property type="evidence" value="ECO:0007669"/>
    <property type="project" value="InterPro"/>
</dbReference>
<dbReference type="AlphaFoldDB" id="A0A1G4YGL7"/>
<reference evidence="2 3" key="1">
    <citation type="submission" date="2016-10" db="EMBL/GenBank/DDBJ databases">
        <authorList>
            <person name="Varghese N."/>
            <person name="Submissions S."/>
        </authorList>
    </citation>
    <scope>NUCLEOTIDE SEQUENCE [LARGE SCALE GENOMIC DNA]</scope>
    <source>
        <strain evidence="2 3">CGMCC 1.12102</strain>
    </source>
</reference>
<evidence type="ECO:0000313" key="2">
    <source>
        <dbReference type="EMBL" id="SCX52455.1"/>
    </source>
</evidence>
<comment type="caution">
    <text evidence="2">The sequence shown here is derived from an EMBL/GenBank/DDBJ whole genome shotgun (WGS) entry which is preliminary data.</text>
</comment>
<proteinExistence type="predicted"/>
<keyword evidence="2" id="KW-0808">Transferase</keyword>
<feature type="domain" description="Glycosyl transferase family 1" evidence="1">
    <location>
        <begin position="136"/>
        <end position="278"/>
    </location>
</feature>
<organism evidence="2 3">
    <name type="scientific">Kosakonia sacchari</name>
    <dbReference type="NCBI Taxonomy" id="1158459"/>
    <lineage>
        <taxon>Bacteria</taxon>
        <taxon>Pseudomonadati</taxon>
        <taxon>Pseudomonadota</taxon>
        <taxon>Gammaproteobacteria</taxon>
        <taxon>Enterobacterales</taxon>
        <taxon>Enterobacteriaceae</taxon>
        <taxon>Kosakonia</taxon>
    </lineage>
</organism>
<evidence type="ECO:0000313" key="3">
    <source>
        <dbReference type="Proteomes" id="UP000183569"/>
    </source>
</evidence>
<dbReference type="InterPro" id="IPR001296">
    <property type="entry name" value="Glyco_trans_1"/>
</dbReference>
<accession>A0A1G4YGL7</accession>
<protein>
    <submittedName>
        <fullName evidence="2">Glycosyltransferase involved in cell wall bisynthesis</fullName>
    </submittedName>
</protein>
<evidence type="ECO:0000259" key="1">
    <source>
        <dbReference type="Pfam" id="PF00534"/>
    </source>
</evidence>